<comment type="caution">
    <text evidence="1">The sequence shown here is derived from an EMBL/GenBank/DDBJ whole genome shotgun (WGS) entry which is preliminary data.</text>
</comment>
<accession>A0A9W6LYW4</accession>
<sequence length="383" mass="42351">MTARPSLLILSFSPIRSDPRVLKQVQLFTPHYDVTTCGYGDAPDGVVEHIEIPREARAWVDDKVGIATRQYKRAYWNTQAVKDAVPKLAGRSFDGVLANDLNAVPLALSLDAKHGVHGDLHEFAPKEKDDDLTWRLTVAPYMRWLCRTYLPRLRSITTVARGIADRYESDYGVKVGVVTNAAPYADRTPQEVHAPIRLIHSAAGQRYRKLENFIELMKDAPSNVTLDMIVMPNEPDYVAELKEQGRGVPGLTFRDPVPYDRLVETLAEYDVSMTFLPPTNFNLAHALPNKFFEAVQARLGLIIGPSPEMASILGEYGLGEVVPDFSVASLRTVVAQLTPEKVAGWKQAADRAAKDLSAEEQQSEWVRAIAELFAAPATATGTA</sequence>
<dbReference type="Gene3D" id="3.40.50.2000">
    <property type="entry name" value="Glycogen Phosphorylase B"/>
    <property type="match status" value="1"/>
</dbReference>
<reference evidence="1" key="1">
    <citation type="journal article" date="2014" name="Int. J. Syst. Evol. Microbiol.">
        <title>Complete genome sequence of Corynebacterium casei LMG S-19264T (=DSM 44701T), isolated from a smear-ripened cheese.</title>
        <authorList>
            <consortium name="US DOE Joint Genome Institute (JGI-PGF)"/>
            <person name="Walter F."/>
            <person name="Albersmeier A."/>
            <person name="Kalinowski J."/>
            <person name="Ruckert C."/>
        </authorList>
    </citation>
    <scope>NUCLEOTIDE SEQUENCE</scope>
    <source>
        <strain evidence="1">VKM Ac-1401</strain>
    </source>
</reference>
<proteinExistence type="predicted"/>
<dbReference type="Proteomes" id="UP001142372">
    <property type="component" value="Unassembled WGS sequence"/>
</dbReference>
<dbReference type="EMBL" id="BSEN01000003">
    <property type="protein sequence ID" value="GLJ75241.1"/>
    <property type="molecule type" value="Genomic_DNA"/>
</dbReference>
<dbReference type="RefSeq" id="WP_271175931.1">
    <property type="nucleotide sequence ID" value="NZ_BAAAJO010000001.1"/>
</dbReference>
<organism evidence="1 2">
    <name type="scientific">Leifsonia poae</name>
    <dbReference type="NCBI Taxonomy" id="110933"/>
    <lineage>
        <taxon>Bacteria</taxon>
        <taxon>Bacillati</taxon>
        <taxon>Actinomycetota</taxon>
        <taxon>Actinomycetes</taxon>
        <taxon>Micrococcales</taxon>
        <taxon>Microbacteriaceae</taxon>
        <taxon>Leifsonia</taxon>
    </lineage>
</organism>
<evidence type="ECO:0008006" key="3">
    <source>
        <dbReference type="Google" id="ProtNLM"/>
    </source>
</evidence>
<evidence type="ECO:0000313" key="1">
    <source>
        <dbReference type="EMBL" id="GLJ75241.1"/>
    </source>
</evidence>
<keyword evidence="2" id="KW-1185">Reference proteome</keyword>
<dbReference type="SUPFAM" id="SSF53756">
    <property type="entry name" value="UDP-Glycosyltransferase/glycogen phosphorylase"/>
    <property type="match status" value="1"/>
</dbReference>
<evidence type="ECO:0000313" key="2">
    <source>
        <dbReference type="Proteomes" id="UP001142372"/>
    </source>
</evidence>
<gene>
    <name evidence="1" type="ORF">GCM10017584_08150</name>
</gene>
<name>A0A9W6LYW4_9MICO</name>
<protein>
    <recommendedName>
        <fullName evidence="3">Glycosyltransferase</fullName>
    </recommendedName>
</protein>
<reference evidence="1" key="2">
    <citation type="submission" date="2023-01" db="EMBL/GenBank/DDBJ databases">
        <authorList>
            <person name="Sun Q."/>
            <person name="Evtushenko L."/>
        </authorList>
    </citation>
    <scope>NUCLEOTIDE SEQUENCE</scope>
    <source>
        <strain evidence="1">VKM Ac-1401</strain>
    </source>
</reference>
<dbReference type="AlphaFoldDB" id="A0A9W6LYW4"/>